<dbReference type="eggNOG" id="COG0740">
    <property type="taxonomic scope" value="Bacteria"/>
</dbReference>
<evidence type="ECO:0000256" key="4">
    <source>
        <dbReference type="ARBA" id="ARBA00022801"/>
    </source>
</evidence>
<keyword evidence="4" id="KW-0378">Hydrolase</keyword>
<dbReference type="InterPro" id="IPR001907">
    <property type="entry name" value="ClpP"/>
</dbReference>
<dbReference type="Gene3D" id="3.90.226.10">
    <property type="entry name" value="2-enoyl-CoA Hydratase, Chain A, domain 1"/>
    <property type="match status" value="1"/>
</dbReference>
<dbReference type="InterPro" id="IPR029045">
    <property type="entry name" value="ClpP/crotonase-like_dom_sf"/>
</dbReference>
<reference evidence="8" key="1">
    <citation type="submission" date="2011-02" db="EMBL/GenBank/DDBJ databases">
        <title>The complete genome of Planctomyces brasiliensis DSM 5305.</title>
        <authorList>
            <person name="Lucas S."/>
            <person name="Copeland A."/>
            <person name="Lapidus A."/>
            <person name="Bruce D."/>
            <person name="Goodwin L."/>
            <person name="Pitluck S."/>
            <person name="Kyrpides N."/>
            <person name="Mavromatis K."/>
            <person name="Pagani I."/>
            <person name="Ivanova N."/>
            <person name="Ovchinnikova G."/>
            <person name="Lu M."/>
            <person name="Detter J.C."/>
            <person name="Han C."/>
            <person name="Land M."/>
            <person name="Hauser L."/>
            <person name="Markowitz V."/>
            <person name="Cheng J.-F."/>
            <person name="Hugenholtz P."/>
            <person name="Woyke T."/>
            <person name="Wu D."/>
            <person name="Tindall B."/>
            <person name="Pomrenke H.G."/>
            <person name="Brambilla E."/>
            <person name="Klenk H.-P."/>
            <person name="Eisen J.A."/>
        </authorList>
    </citation>
    <scope>NUCLEOTIDE SEQUENCE [LARGE SCALE GENOMIC DNA]</scope>
    <source>
        <strain evidence="8">ATCC 49424 / DSM 5305 / JCM 21570 / NBRC 103401 / IFAM 1448</strain>
    </source>
</reference>
<dbReference type="GO" id="GO:0006515">
    <property type="term" value="P:protein quality control for misfolded or incompletely synthesized proteins"/>
    <property type="evidence" value="ECO:0007669"/>
    <property type="project" value="TreeGrafter"/>
</dbReference>
<evidence type="ECO:0000256" key="1">
    <source>
        <dbReference type="ARBA" id="ARBA00007039"/>
    </source>
</evidence>
<dbReference type="GO" id="GO:0009368">
    <property type="term" value="C:endopeptidase Clp complex"/>
    <property type="evidence" value="ECO:0007669"/>
    <property type="project" value="TreeGrafter"/>
</dbReference>
<dbReference type="Proteomes" id="UP000006860">
    <property type="component" value="Chromosome"/>
</dbReference>
<gene>
    <name evidence="7" type="ordered locus">Plabr_3311</name>
</gene>
<dbReference type="GO" id="GO:0004176">
    <property type="term" value="F:ATP-dependent peptidase activity"/>
    <property type="evidence" value="ECO:0007669"/>
    <property type="project" value="InterPro"/>
</dbReference>
<evidence type="ECO:0000256" key="6">
    <source>
        <dbReference type="RuleBase" id="RU003567"/>
    </source>
</evidence>
<dbReference type="HOGENOM" id="CLU_1336694_0_0_0"/>
<evidence type="ECO:0000256" key="2">
    <source>
        <dbReference type="ARBA" id="ARBA00022490"/>
    </source>
</evidence>
<protein>
    <recommendedName>
        <fullName evidence="6">ATP-dependent Clp protease proteolytic subunit</fullName>
    </recommendedName>
</protein>
<dbReference type="SUPFAM" id="SSF52096">
    <property type="entry name" value="ClpP/crotonase"/>
    <property type="match status" value="1"/>
</dbReference>
<dbReference type="Pfam" id="PF00574">
    <property type="entry name" value="CLP_protease"/>
    <property type="match status" value="1"/>
</dbReference>
<evidence type="ECO:0000313" key="8">
    <source>
        <dbReference type="Proteomes" id="UP000006860"/>
    </source>
</evidence>
<sequence length="205" mass="22170">MAISIFGVIGEGQNTTEAVSRQLQGLGNIEVVINSPGGSLIEGLGIYNLLKSHGGHVTTRTVGAAWSAGSIVLLAGKRRVMGGGASLMVHLPAGEFRGNVNDLAKFREALDVAGRQLVDVYVAETGTAREQVEQWLHDETWFTAQEAVDAGFAHAIEGTITNTATLENFDPRQYRHPPASLVAQYTRRAQPANYMESMTAPHWQW</sequence>
<name>F0SL25_RUBBR</name>
<keyword evidence="5" id="KW-0720">Serine protease</keyword>
<evidence type="ECO:0000256" key="3">
    <source>
        <dbReference type="ARBA" id="ARBA00022670"/>
    </source>
</evidence>
<evidence type="ECO:0000256" key="5">
    <source>
        <dbReference type="ARBA" id="ARBA00022825"/>
    </source>
</evidence>
<dbReference type="AlphaFoldDB" id="F0SL25"/>
<dbReference type="PANTHER" id="PTHR10381:SF70">
    <property type="entry name" value="ATP-DEPENDENT CLP PROTEASE PROTEOLYTIC SUBUNIT"/>
    <property type="match status" value="1"/>
</dbReference>
<dbReference type="STRING" id="756272.Plabr_3311"/>
<dbReference type="EMBL" id="CP002546">
    <property type="protein sequence ID" value="ADY60908.1"/>
    <property type="molecule type" value="Genomic_DNA"/>
</dbReference>
<dbReference type="PANTHER" id="PTHR10381">
    <property type="entry name" value="ATP-DEPENDENT CLP PROTEASE PROTEOLYTIC SUBUNIT"/>
    <property type="match status" value="1"/>
</dbReference>
<dbReference type="OrthoDB" id="285095at2"/>
<dbReference type="KEGG" id="pbs:Plabr_3311"/>
<dbReference type="InterPro" id="IPR023562">
    <property type="entry name" value="ClpP/TepA"/>
</dbReference>
<dbReference type="GO" id="GO:0051117">
    <property type="term" value="F:ATPase binding"/>
    <property type="evidence" value="ECO:0007669"/>
    <property type="project" value="TreeGrafter"/>
</dbReference>
<dbReference type="NCBIfam" id="NF045542">
    <property type="entry name" value="Clp_rel_HeadMat"/>
    <property type="match status" value="1"/>
</dbReference>
<proteinExistence type="inferred from homology"/>
<accession>F0SL25</accession>
<dbReference type="PRINTS" id="PR00127">
    <property type="entry name" value="CLPPROTEASEP"/>
</dbReference>
<comment type="similarity">
    <text evidence="1 6">Belongs to the peptidase S14 family.</text>
</comment>
<dbReference type="GO" id="GO:0004252">
    <property type="term" value="F:serine-type endopeptidase activity"/>
    <property type="evidence" value="ECO:0007669"/>
    <property type="project" value="InterPro"/>
</dbReference>
<keyword evidence="8" id="KW-1185">Reference proteome</keyword>
<keyword evidence="3" id="KW-0645">Protease</keyword>
<organism evidence="7 8">
    <name type="scientific">Rubinisphaera brasiliensis (strain ATCC 49424 / DSM 5305 / JCM 21570 / IAM 15109 / NBRC 103401 / IFAM 1448)</name>
    <name type="common">Planctomyces brasiliensis</name>
    <dbReference type="NCBI Taxonomy" id="756272"/>
    <lineage>
        <taxon>Bacteria</taxon>
        <taxon>Pseudomonadati</taxon>
        <taxon>Planctomycetota</taxon>
        <taxon>Planctomycetia</taxon>
        <taxon>Planctomycetales</taxon>
        <taxon>Planctomycetaceae</taxon>
        <taxon>Rubinisphaera</taxon>
    </lineage>
</organism>
<evidence type="ECO:0000313" key="7">
    <source>
        <dbReference type="EMBL" id="ADY60908.1"/>
    </source>
</evidence>
<dbReference type="RefSeq" id="WP_013629628.1">
    <property type="nucleotide sequence ID" value="NC_015174.1"/>
</dbReference>
<dbReference type="CDD" id="cd07016">
    <property type="entry name" value="S14_ClpP_1"/>
    <property type="match status" value="1"/>
</dbReference>
<keyword evidence="2" id="KW-0963">Cytoplasm</keyword>